<feature type="transmembrane region" description="Helical" evidence="1">
    <location>
        <begin position="266"/>
        <end position="292"/>
    </location>
</feature>
<reference evidence="3" key="1">
    <citation type="submission" date="2016-11" db="EMBL/GenBank/DDBJ databases">
        <authorList>
            <person name="Varghese N."/>
            <person name="Submissions S."/>
        </authorList>
    </citation>
    <scope>NUCLEOTIDE SEQUENCE [LARGE SCALE GENOMIC DNA]</scope>
    <source>
        <strain evidence="3">DSM 24579</strain>
    </source>
</reference>
<feature type="transmembrane region" description="Helical" evidence="1">
    <location>
        <begin position="188"/>
        <end position="206"/>
    </location>
</feature>
<keyword evidence="3" id="KW-1185">Reference proteome</keyword>
<gene>
    <name evidence="2" type="ORF">SAMN05444483_101541</name>
</gene>
<feature type="transmembrane region" description="Helical" evidence="1">
    <location>
        <begin position="212"/>
        <end position="234"/>
    </location>
</feature>
<evidence type="ECO:0000313" key="3">
    <source>
        <dbReference type="Proteomes" id="UP000183945"/>
    </source>
</evidence>
<feature type="transmembrane region" description="Helical" evidence="1">
    <location>
        <begin position="407"/>
        <end position="430"/>
    </location>
</feature>
<dbReference type="AlphaFoldDB" id="A0A1M5CIP2"/>
<feature type="transmembrane region" description="Helical" evidence="1">
    <location>
        <begin position="442"/>
        <end position="464"/>
    </location>
</feature>
<evidence type="ECO:0000313" key="2">
    <source>
        <dbReference type="EMBL" id="SHF54579.1"/>
    </source>
</evidence>
<dbReference type="OrthoDB" id="442385at2"/>
<keyword evidence="1" id="KW-1133">Transmembrane helix</keyword>
<proteinExistence type="predicted"/>
<protein>
    <submittedName>
        <fullName evidence="2">Putative exopolysaccharide Exporter (EPS-E)</fullName>
    </submittedName>
</protein>
<dbReference type="Proteomes" id="UP000183945">
    <property type="component" value="Unassembled WGS sequence"/>
</dbReference>
<dbReference type="STRING" id="1073325.SAMN05444483_101541"/>
<dbReference type="EMBL" id="FQVT01000001">
    <property type="protein sequence ID" value="SHF54579.1"/>
    <property type="molecule type" value="Genomic_DNA"/>
</dbReference>
<organism evidence="2 3">
    <name type="scientific">Salegentibacter echinorum</name>
    <dbReference type="NCBI Taxonomy" id="1073325"/>
    <lineage>
        <taxon>Bacteria</taxon>
        <taxon>Pseudomonadati</taxon>
        <taxon>Bacteroidota</taxon>
        <taxon>Flavobacteriia</taxon>
        <taxon>Flavobacteriales</taxon>
        <taxon>Flavobacteriaceae</taxon>
        <taxon>Salegentibacter</taxon>
    </lineage>
</organism>
<keyword evidence="1" id="KW-0812">Transmembrane</keyword>
<feature type="transmembrane region" description="Helical" evidence="1">
    <location>
        <begin position="476"/>
        <end position="494"/>
    </location>
</feature>
<name>A0A1M5CIP2_SALEC</name>
<feature type="transmembrane region" description="Helical" evidence="1">
    <location>
        <begin position="109"/>
        <end position="132"/>
    </location>
</feature>
<feature type="transmembrane region" description="Helical" evidence="1">
    <location>
        <begin position="500"/>
        <end position="517"/>
    </location>
</feature>
<evidence type="ECO:0000256" key="1">
    <source>
        <dbReference type="SAM" id="Phobius"/>
    </source>
</evidence>
<dbReference type="RefSeq" id="WP_072876409.1">
    <property type="nucleotide sequence ID" value="NZ_FQVT01000001.1"/>
</dbReference>
<accession>A0A1M5CIP2</accession>
<feature type="transmembrane region" description="Helical" evidence="1">
    <location>
        <begin position="241"/>
        <end position="260"/>
    </location>
</feature>
<sequence>MTKDQIKAIAQLVVAVKERNGKPVNVYVVAATIESFGIREVDVKEDYGFDSIMHLAKYVFKAYNAVTLANLKNNNQRIAEAKRHKKLALSGYITVKNTKRFISDYASGIIHLFPIALQVFSIILFGFSLWTYSEFNNLQSTAVVLGVIFGFVLSAGFVQVMGKQVSFYWYNEDYHMARDSTLRIIKNGALLIFGFFLLSIIINFFIPFYPTLFVVITFSYAFLIGLLLLVLAPLYALKQRWMISLSILLGTIVALSLHWTTGLHPYPVHAIGIITAILIVVGYLYFFFRYYLKQNLNVKKKPKKMLSVYRNFNYFFYGTFIFMFVFLDRIVAWSSTLNRDIPFLIYYEKDYEIGMDLAIIIFFLLGGVMEYAIHSYIRRMDFYQLQTKYFEFNDFNDRMKRMYFRHLRIFAVSTVAIIIFIYLLITQPWGYSSGFDEALTPLSIKVCILGSIGYLFLSLGMLNVLYQYTLGHHRPALLAIIVAFVVNMVVGILLSRWVSYEYSVIGMLAGAFVFMLLTTRETSRFFKNLDYYYYASY</sequence>
<feature type="transmembrane region" description="Helical" evidence="1">
    <location>
        <begin position="353"/>
        <end position="373"/>
    </location>
</feature>
<feature type="transmembrane region" description="Helical" evidence="1">
    <location>
        <begin position="138"/>
        <end position="158"/>
    </location>
</feature>
<keyword evidence="1" id="KW-0472">Membrane</keyword>
<feature type="transmembrane region" description="Helical" evidence="1">
    <location>
        <begin position="312"/>
        <end position="333"/>
    </location>
</feature>